<name>A0A6M3KYV8_9ZZZZ</name>
<proteinExistence type="predicted"/>
<evidence type="ECO:0008006" key="2">
    <source>
        <dbReference type="Google" id="ProtNLM"/>
    </source>
</evidence>
<protein>
    <recommendedName>
        <fullName evidence="2">Glycosyltransferase</fullName>
    </recommendedName>
</protein>
<accession>A0A6M3KYV8</accession>
<dbReference type="AlphaFoldDB" id="A0A6M3KYV8"/>
<evidence type="ECO:0000313" key="1">
    <source>
        <dbReference type="EMBL" id="QJA86358.1"/>
    </source>
</evidence>
<organism evidence="1">
    <name type="scientific">viral metagenome</name>
    <dbReference type="NCBI Taxonomy" id="1070528"/>
    <lineage>
        <taxon>unclassified sequences</taxon>
        <taxon>metagenomes</taxon>
        <taxon>organismal metagenomes</taxon>
    </lineage>
</organism>
<reference evidence="1" key="1">
    <citation type="submission" date="2020-03" db="EMBL/GenBank/DDBJ databases">
        <title>The deep terrestrial virosphere.</title>
        <authorList>
            <person name="Holmfeldt K."/>
            <person name="Nilsson E."/>
            <person name="Simone D."/>
            <person name="Lopez-Fernandez M."/>
            <person name="Wu X."/>
            <person name="de Brujin I."/>
            <person name="Lundin D."/>
            <person name="Andersson A."/>
            <person name="Bertilsson S."/>
            <person name="Dopson M."/>
        </authorList>
    </citation>
    <scope>NUCLEOTIDE SEQUENCE</scope>
    <source>
        <strain evidence="1">MM415B02096</strain>
    </source>
</reference>
<dbReference type="EMBL" id="MT142630">
    <property type="protein sequence ID" value="QJA86358.1"/>
    <property type="molecule type" value="Genomic_DNA"/>
</dbReference>
<sequence length="302" mass="34567">MAIEEAKVEERAIVVEEAIPVVEKPVPKVLIGVPILSWTHEFATSFLRFWTDLMTCHYEGVKFHVGYEFAYRRPVHMAEEDLAQKAIDSGCTHLLLMDDDIYDITSKDFVTLLQADKDVVGGIMHASGFPYAMCAFRRYDLDASVAEQPILKGPARLYEIPPEQRVGLQKVDLIPFAFTLIKTEALKKLKRPWFTCNNQAPTDSWFADSVLTGGMEYYAHFDVWLNHRGVHRDNQNLWVQMGMVESKRTGSNTIVELTPEDMKRHEVMMRMKLEDAEKRSKENCLGKMKFFSKEVEGVGTPV</sequence>
<dbReference type="Gene3D" id="3.90.550.40">
    <property type="match status" value="1"/>
</dbReference>
<gene>
    <name evidence="1" type="ORF">MM415B02096_0010</name>
</gene>